<evidence type="ECO:0000256" key="2">
    <source>
        <dbReference type="ARBA" id="ARBA00022490"/>
    </source>
</evidence>
<dbReference type="InterPro" id="IPR003395">
    <property type="entry name" value="RecF/RecN/SMC_N"/>
</dbReference>
<dbReference type="Pfam" id="PF02463">
    <property type="entry name" value="SMC_N"/>
    <property type="match status" value="2"/>
</dbReference>
<accession>A0A0R2CHV9</accession>
<dbReference type="GO" id="GO:0007062">
    <property type="term" value="P:sister chromatid cohesion"/>
    <property type="evidence" value="ECO:0007669"/>
    <property type="project" value="InterPro"/>
</dbReference>
<dbReference type="Pfam" id="PF06470">
    <property type="entry name" value="SMC_hinge"/>
    <property type="match status" value="1"/>
</dbReference>
<comment type="function">
    <text evidence="7">Required for chromosome condensation and partitioning.</text>
</comment>
<dbReference type="GO" id="GO:0016887">
    <property type="term" value="F:ATP hydrolysis activity"/>
    <property type="evidence" value="ECO:0007669"/>
    <property type="project" value="InterPro"/>
</dbReference>
<dbReference type="Gene3D" id="3.30.70.1620">
    <property type="match status" value="1"/>
</dbReference>
<dbReference type="GO" id="GO:0003677">
    <property type="term" value="F:DNA binding"/>
    <property type="evidence" value="ECO:0007669"/>
    <property type="project" value="UniProtKB-UniRule"/>
</dbReference>
<keyword evidence="10" id="KW-1185">Reference proteome</keyword>
<evidence type="ECO:0000256" key="7">
    <source>
        <dbReference type="HAMAP-Rule" id="MF_01894"/>
    </source>
</evidence>
<dbReference type="FunFam" id="3.40.50.300:FF:000901">
    <property type="entry name" value="Chromosome partition protein Smc"/>
    <property type="match status" value="1"/>
</dbReference>
<dbReference type="SMART" id="SM00968">
    <property type="entry name" value="SMC_hinge"/>
    <property type="match status" value="1"/>
</dbReference>
<dbReference type="Proteomes" id="UP000051131">
    <property type="component" value="Unassembled WGS sequence"/>
</dbReference>
<proteinExistence type="inferred from homology"/>
<protein>
    <recommendedName>
        <fullName evidence="7">Chromosome partition protein Smc</fullName>
    </recommendedName>
</protein>
<dbReference type="EMBL" id="AYZE01000014">
    <property type="protein sequence ID" value="KRM90706.1"/>
    <property type="molecule type" value="Genomic_DNA"/>
</dbReference>
<dbReference type="HAMAP" id="MF_01894">
    <property type="entry name" value="Smc_prok"/>
    <property type="match status" value="1"/>
</dbReference>
<keyword evidence="3 7" id="KW-0547">Nucleotide-binding</keyword>
<sequence>MKLKSLIINGFKSFADKTQINFQDGITAVVGPNGSGKSNVIEAIRWVLGEQSAKNLRGEKMQDVIFAGTSNRAPLNRAEVEIIFDNKDRYLPINEDEIVIARRIYRNGDSEFLVNGKPVRLKDITSLMMDTGLGRESFSIISQGRVESIFNSKPEERRIIIEEVAGVLKYKKEKQKAQQELFETADHLDRVADIVIELQKQREPLKKQSSIAKDYLEQKKDFDYYNLNRLVLEIDRDTGKKTEFESEMARVEDTISRNKKEIVSFEKLISTLHKKQEELNQLLDALQEESALLSGKKERYSGKKEVSQKEKDFQLQKVTEIKQQKEQNEKKLSGLKIELSQLREQIQEFSKERMTLEEEIAAVTGAQGIDKIQLSNSIEKLRQQIIDKMQEQTSLKNQLVYLAKEQQKQAASKDAFIKRTEKQRNLIFELEQQKQELTIAYEKKNSQFLKLKEQIVNSKDKLTNLQADLQHKKEQWYKALEIVQKAQAQHDSLKNIEDNFSGYYRGVKEILQKRNEFPGIIGSVAELLDVPSKIAYAIEIALGSQVQNIVVDDENAAKYGIDYLVKNRLGRVTFLPRNVVRQRKINEYQNSILADISGVLGTGNTLVKCAKDNQPILNYLLGSTVIVEDIDTAVNVSKKINHSLKIVSLKGDVINPGGSMTGGTNKQQNSGLIEQKKQIKDLEIDLEKMNEKMKEMEVLGARTKKKHEQVEFEVQKITTSFELVEKEKTDTEAKLMSVKVQIKHEKDSLALQESDFKEEVVDKSLDGTHASIIKSQQELGQSIDRLKQKFEDKKKQLIQLDQQKEQSVQRNSDLKQRLAILTERLGSLEIRLNETKNQISHYTSEIKEATKVLSEINEKEKINLLRTDEINSQIMQINERQKELGKKLLDGKEKRASIHEELQEIEIKLTKVNKMQEVNFSEQREQSIKLSHVNGKLDQNLSELSQNYELTFEAAKIENKETDLNKVMQKLKLLKLGIQELGPVNIGSIDEYKRIDERFEFLSLQQNDLLEAKKQLQNSMQEMDNEVKVRFGNTFKSIADAFTEVFPQMFGGGKAALKLTDSTDLLTTGIEIMAQPPGKKLQKLSLLSGGEKALTALTLLFSILKVKPVPFSILDEAEAALDDANVDRYSNYLQNFHDQTQFIIITHRKGTMARADVLYGVTMQESGISRTVSVSLESMLDEGISEGG</sequence>
<evidence type="ECO:0000256" key="1">
    <source>
        <dbReference type="ARBA" id="ARBA00004496"/>
    </source>
</evidence>
<dbReference type="STRING" id="1423729.FC80_GL000696"/>
<evidence type="ECO:0000313" key="9">
    <source>
        <dbReference type="EMBL" id="KRM90706.1"/>
    </source>
</evidence>
<comment type="subcellular location">
    <subcellularLocation>
        <location evidence="1 7">Cytoplasm</location>
    </subcellularLocation>
</comment>
<evidence type="ECO:0000259" key="8">
    <source>
        <dbReference type="SMART" id="SM00968"/>
    </source>
</evidence>
<comment type="domain">
    <text evidence="7">Contains large globular domains required for ATP hydrolysis at each terminus and a third globular domain forming a flexible hinge near the middle of the molecule. These domains are separated by coiled-coil structures.</text>
</comment>
<keyword evidence="5 7" id="KW-0175">Coiled coil</keyword>
<dbReference type="GO" id="GO:0006260">
    <property type="term" value="P:DNA replication"/>
    <property type="evidence" value="ECO:0007669"/>
    <property type="project" value="UniProtKB-UniRule"/>
</dbReference>
<dbReference type="NCBIfam" id="TIGR02168">
    <property type="entry name" value="SMC_prok_B"/>
    <property type="match status" value="1"/>
</dbReference>
<dbReference type="InterPro" id="IPR010935">
    <property type="entry name" value="SMC_hinge"/>
</dbReference>
<evidence type="ECO:0000256" key="6">
    <source>
        <dbReference type="ARBA" id="ARBA00023125"/>
    </source>
</evidence>
<dbReference type="InterPro" id="IPR024704">
    <property type="entry name" value="SMC"/>
</dbReference>
<comment type="subunit">
    <text evidence="7">Homodimer.</text>
</comment>
<dbReference type="GO" id="GO:0005524">
    <property type="term" value="F:ATP binding"/>
    <property type="evidence" value="ECO:0007669"/>
    <property type="project" value="UniProtKB-UniRule"/>
</dbReference>
<dbReference type="Gene3D" id="3.40.50.300">
    <property type="entry name" value="P-loop containing nucleotide triphosphate hydrolases"/>
    <property type="match status" value="2"/>
</dbReference>
<feature type="binding site" evidence="7">
    <location>
        <begin position="32"/>
        <end position="39"/>
    </location>
    <ligand>
        <name>ATP</name>
        <dbReference type="ChEBI" id="CHEBI:30616"/>
    </ligand>
</feature>
<comment type="caution">
    <text evidence="9">The sequence shown here is derived from an EMBL/GenBank/DDBJ whole genome shotgun (WGS) entry which is preliminary data.</text>
</comment>
<dbReference type="InterPro" id="IPR027417">
    <property type="entry name" value="P-loop_NTPase"/>
</dbReference>
<dbReference type="PANTHER" id="PTHR43977">
    <property type="entry name" value="STRUCTURAL MAINTENANCE OF CHROMOSOMES PROTEIN 3"/>
    <property type="match status" value="1"/>
</dbReference>
<evidence type="ECO:0000256" key="3">
    <source>
        <dbReference type="ARBA" id="ARBA00022741"/>
    </source>
</evidence>
<dbReference type="AlphaFoldDB" id="A0A0R2CHV9"/>
<dbReference type="GO" id="GO:0030261">
    <property type="term" value="P:chromosome condensation"/>
    <property type="evidence" value="ECO:0007669"/>
    <property type="project" value="InterPro"/>
</dbReference>
<dbReference type="SUPFAM" id="SSF52540">
    <property type="entry name" value="P-loop containing nucleoside triphosphate hydrolases"/>
    <property type="match status" value="1"/>
</dbReference>
<gene>
    <name evidence="7" type="primary">smc</name>
    <name evidence="9" type="ORF">FC80_GL000696</name>
</gene>
<keyword evidence="2 7" id="KW-0963">Cytoplasm</keyword>
<feature type="coiled-coil region" evidence="7">
    <location>
        <begin position="672"/>
        <end position="706"/>
    </location>
</feature>
<dbReference type="GO" id="GO:0005694">
    <property type="term" value="C:chromosome"/>
    <property type="evidence" value="ECO:0007669"/>
    <property type="project" value="InterPro"/>
</dbReference>
<dbReference type="PATRIC" id="fig|1423729.3.peg.704"/>
<feature type="coiled-coil region" evidence="7">
    <location>
        <begin position="776"/>
        <end position="859"/>
    </location>
</feature>
<feature type="domain" description="SMC hinge" evidence="8">
    <location>
        <begin position="518"/>
        <end position="637"/>
    </location>
</feature>
<dbReference type="GO" id="GO:0005737">
    <property type="term" value="C:cytoplasm"/>
    <property type="evidence" value="ECO:0007669"/>
    <property type="project" value="UniProtKB-SubCell"/>
</dbReference>
<name>A0A0R2CHV9_9LACO</name>
<dbReference type="Gene3D" id="1.20.1060.20">
    <property type="match status" value="1"/>
</dbReference>
<dbReference type="GO" id="GO:0007059">
    <property type="term" value="P:chromosome segregation"/>
    <property type="evidence" value="ECO:0007669"/>
    <property type="project" value="UniProtKB-UniRule"/>
</dbReference>
<keyword evidence="4 7" id="KW-0067">ATP-binding</keyword>
<dbReference type="SUPFAM" id="SSF75553">
    <property type="entry name" value="Smc hinge domain"/>
    <property type="match status" value="1"/>
</dbReference>
<reference evidence="9 10" key="1">
    <citation type="journal article" date="2015" name="Genome Announc.">
        <title>Expanding the biotechnology potential of lactobacilli through comparative genomics of 213 strains and associated genera.</title>
        <authorList>
            <person name="Sun Z."/>
            <person name="Harris H.M."/>
            <person name="McCann A."/>
            <person name="Guo C."/>
            <person name="Argimon S."/>
            <person name="Zhang W."/>
            <person name="Yang X."/>
            <person name="Jeffery I.B."/>
            <person name="Cooney J.C."/>
            <person name="Kagawa T.F."/>
            <person name="Liu W."/>
            <person name="Song Y."/>
            <person name="Salvetti E."/>
            <person name="Wrobel A."/>
            <person name="Rasinkangas P."/>
            <person name="Parkhill J."/>
            <person name="Rea M.C."/>
            <person name="O'Sullivan O."/>
            <person name="Ritari J."/>
            <person name="Douillard F.P."/>
            <person name="Paul Ross R."/>
            <person name="Yang R."/>
            <person name="Briner A.E."/>
            <person name="Felis G.E."/>
            <person name="de Vos W.M."/>
            <person name="Barrangou R."/>
            <person name="Klaenhammer T.R."/>
            <person name="Caufield P.W."/>
            <person name="Cui Y."/>
            <person name="Zhang H."/>
            <person name="O'Toole P.W."/>
        </authorList>
    </citation>
    <scope>NUCLEOTIDE SEQUENCE [LARGE SCALE GENOMIC DNA]</scope>
    <source>
        <strain evidence="9 10">DSM 21116</strain>
    </source>
</reference>
<evidence type="ECO:0000256" key="5">
    <source>
        <dbReference type="ARBA" id="ARBA00023054"/>
    </source>
</evidence>
<organism evidence="9 10">
    <name type="scientific">Liquorilactobacillus cacaonum DSM 21116</name>
    <dbReference type="NCBI Taxonomy" id="1423729"/>
    <lineage>
        <taxon>Bacteria</taxon>
        <taxon>Bacillati</taxon>
        <taxon>Bacillota</taxon>
        <taxon>Bacilli</taxon>
        <taxon>Lactobacillales</taxon>
        <taxon>Lactobacillaceae</taxon>
        <taxon>Liquorilactobacillus</taxon>
    </lineage>
</organism>
<dbReference type="RefSeq" id="WP_057828932.1">
    <property type="nucleotide sequence ID" value="NZ_AYZE01000014.1"/>
</dbReference>
<keyword evidence="6 7" id="KW-0238">DNA-binding</keyword>
<dbReference type="InterPro" id="IPR011890">
    <property type="entry name" value="SMC_prok"/>
</dbReference>
<dbReference type="OrthoDB" id="9808768at2"/>
<feature type="coiled-coil region" evidence="7">
    <location>
        <begin position="241"/>
        <end position="398"/>
    </location>
</feature>
<dbReference type="InterPro" id="IPR036277">
    <property type="entry name" value="SMC_hinge_sf"/>
</dbReference>
<evidence type="ECO:0000313" key="10">
    <source>
        <dbReference type="Proteomes" id="UP000051131"/>
    </source>
</evidence>
<dbReference type="PIRSF" id="PIRSF005719">
    <property type="entry name" value="SMC"/>
    <property type="match status" value="1"/>
</dbReference>
<dbReference type="FunFam" id="3.40.50.300:FF:000984">
    <property type="entry name" value="Chromosome partition protein Smc"/>
    <property type="match status" value="1"/>
</dbReference>
<feature type="coiled-coil region" evidence="7">
    <location>
        <begin position="427"/>
        <end position="475"/>
    </location>
</feature>
<comment type="similarity">
    <text evidence="7">Belongs to the SMC family.</text>
</comment>
<evidence type="ECO:0000256" key="4">
    <source>
        <dbReference type="ARBA" id="ARBA00022840"/>
    </source>
</evidence>
<dbReference type="CDD" id="cd03278">
    <property type="entry name" value="ABC_SMC_barmotin"/>
    <property type="match status" value="2"/>
</dbReference>